<evidence type="ECO:0000256" key="1">
    <source>
        <dbReference type="SAM" id="SignalP"/>
    </source>
</evidence>
<comment type="caution">
    <text evidence="2">The sequence shown here is derived from an EMBL/GenBank/DDBJ whole genome shotgun (WGS) entry which is preliminary data.</text>
</comment>
<dbReference type="Proteomes" id="UP001303473">
    <property type="component" value="Unassembled WGS sequence"/>
</dbReference>
<keyword evidence="3" id="KW-1185">Reference proteome</keyword>
<name>A0AAN6NE71_9PEZI</name>
<keyword evidence="1" id="KW-0732">Signal</keyword>
<protein>
    <submittedName>
        <fullName evidence="2">Uncharacterized protein</fullName>
    </submittedName>
</protein>
<gene>
    <name evidence="2" type="ORF">QBC46DRAFT_72794</name>
</gene>
<accession>A0AAN6NE71</accession>
<proteinExistence type="predicted"/>
<sequence>MLRALVAWIISAIAFAKHDTLDSSDAKAETGELQSAKMQCDISRFIMMAFYIPLPPRVRRMGLEQAPASALRTKEIGSRSYLPKMRPCGCNITNTRLPCFSWPEPLPRLFIDVSANQKEYEIECLSSKWWTKKAELQNI</sequence>
<feature type="chain" id="PRO_5043010454" evidence="1">
    <location>
        <begin position="17"/>
        <end position="139"/>
    </location>
</feature>
<dbReference type="AlphaFoldDB" id="A0AAN6NE71"/>
<organism evidence="2 3">
    <name type="scientific">Diplogelasinospora grovesii</name>
    <dbReference type="NCBI Taxonomy" id="303347"/>
    <lineage>
        <taxon>Eukaryota</taxon>
        <taxon>Fungi</taxon>
        <taxon>Dikarya</taxon>
        <taxon>Ascomycota</taxon>
        <taxon>Pezizomycotina</taxon>
        <taxon>Sordariomycetes</taxon>
        <taxon>Sordariomycetidae</taxon>
        <taxon>Sordariales</taxon>
        <taxon>Diplogelasinosporaceae</taxon>
        <taxon>Diplogelasinospora</taxon>
    </lineage>
</organism>
<feature type="signal peptide" evidence="1">
    <location>
        <begin position="1"/>
        <end position="16"/>
    </location>
</feature>
<evidence type="ECO:0000313" key="2">
    <source>
        <dbReference type="EMBL" id="KAK3942578.1"/>
    </source>
</evidence>
<evidence type="ECO:0000313" key="3">
    <source>
        <dbReference type="Proteomes" id="UP001303473"/>
    </source>
</evidence>
<reference evidence="3" key="1">
    <citation type="journal article" date="2023" name="Mol. Phylogenet. Evol.">
        <title>Genome-scale phylogeny and comparative genomics of the fungal order Sordariales.</title>
        <authorList>
            <person name="Hensen N."/>
            <person name="Bonometti L."/>
            <person name="Westerberg I."/>
            <person name="Brannstrom I.O."/>
            <person name="Guillou S."/>
            <person name="Cros-Aarteil S."/>
            <person name="Calhoun S."/>
            <person name="Haridas S."/>
            <person name="Kuo A."/>
            <person name="Mondo S."/>
            <person name="Pangilinan J."/>
            <person name="Riley R."/>
            <person name="LaButti K."/>
            <person name="Andreopoulos B."/>
            <person name="Lipzen A."/>
            <person name="Chen C."/>
            <person name="Yan M."/>
            <person name="Daum C."/>
            <person name="Ng V."/>
            <person name="Clum A."/>
            <person name="Steindorff A."/>
            <person name="Ohm R.A."/>
            <person name="Martin F."/>
            <person name="Silar P."/>
            <person name="Natvig D.O."/>
            <person name="Lalanne C."/>
            <person name="Gautier V."/>
            <person name="Ament-Velasquez S.L."/>
            <person name="Kruys A."/>
            <person name="Hutchinson M.I."/>
            <person name="Powell A.J."/>
            <person name="Barry K."/>
            <person name="Miller A.N."/>
            <person name="Grigoriev I.V."/>
            <person name="Debuchy R."/>
            <person name="Gladieux P."/>
            <person name="Hiltunen Thoren M."/>
            <person name="Johannesson H."/>
        </authorList>
    </citation>
    <scope>NUCLEOTIDE SEQUENCE [LARGE SCALE GENOMIC DNA]</scope>
    <source>
        <strain evidence="3">CBS 340.73</strain>
    </source>
</reference>
<dbReference type="EMBL" id="MU853773">
    <property type="protein sequence ID" value="KAK3942578.1"/>
    <property type="molecule type" value="Genomic_DNA"/>
</dbReference>